<dbReference type="PANTHER" id="PTHR32125:SF4">
    <property type="entry name" value="2-C-METHYL-D-ERYTHRITOL 4-PHOSPHATE CYTIDYLYLTRANSFERASE, CHLOROPLASTIC"/>
    <property type="match status" value="1"/>
</dbReference>
<name>A0A6A0B9X4_9LACT</name>
<feature type="site" description="Positions MEP for the nucleophilic attack" evidence="7">
    <location>
        <position position="149"/>
    </location>
</feature>
<dbReference type="Pfam" id="PF01128">
    <property type="entry name" value="IspD"/>
    <property type="match status" value="1"/>
</dbReference>
<reference evidence="8 9" key="1">
    <citation type="submission" date="2020-02" db="EMBL/GenBank/DDBJ databases">
        <title>Draft genome sequence of Lactococcus sp. Hs20B0-1.</title>
        <authorList>
            <person name="Noda S."/>
            <person name="Yuki M."/>
            <person name="Ohkuma M."/>
        </authorList>
    </citation>
    <scope>NUCLEOTIDE SEQUENCE [LARGE SCALE GENOMIC DNA]</scope>
    <source>
        <strain evidence="8 9">Hs20B0-1</strain>
    </source>
</reference>
<dbReference type="InterPro" id="IPR050088">
    <property type="entry name" value="IspD/TarI_cytidylyltransf_bact"/>
</dbReference>
<dbReference type="PANTHER" id="PTHR32125">
    <property type="entry name" value="2-C-METHYL-D-ERYTHRITOL 4-PHOSPHATE CYTIDYLYLTRANSFERASE, CHLOROPLASTIC"/>
    <property type="match status" value="1"/>
</dbReference>
<dbReference type="InterPro" id="IPR001228">
    <property type="entry name" value="IspD"/>
</dbReference>
<comment type="similarity">
    <text evidence="3 7">Belongs to the IspD/TarI cytidylyltransferase family. IspD subfamily.</text>
</comment>
<dbReference type="EC" id="2.7.7.60" evidence="7"/>
<evidence type="ECO:0000313" key="8">
    <source>
        <dbReference type="EMBL" id="GFH40617.1"/>
    </source>
</evidence>
<accession>A0A6A0B9X4</accession>
<feature type="site" description="Positions MEP for the nucleophilic attack" evidence="7">
    <location>
        <position position="206"/>
    </location>
</feature>
<keyword evidence="4 7" id="KW-0808">Transferase</keyword>
<dbReference type="SUPFAM" id="SSF53448">
    <property type="entry name" value="Nucleotide-diphospho-sugar transferases"/>
    <property type="match status" value="1"/>
</dbReference>
<evidence type="ECO:0000256" key="2">
    <source>
        <dbReference type="ARBA" id="ARBA00004787"/>
    </source>
</evidence>
<dbReference type="CDD" id="cd02516">
    <property type="entry name" value="CDP-ME_synthetase"/>
    <property type="match status" value="1"/>
</dbReference>
<dbReference type="InterPro" id="IPR029044">
    <property type="entry name" value="Nucleotide-diphossugar_trans"/>
</dbReference>
<dbReference type="RefSeq" id="WP_172356303.1">
    <property type="nucleotide sequence ID" value="NZ_BLLH01000004.1"/>
</dbReference>
<gene>
    <name evidence="7 8" type="primary">ispD</name>
    <name evidence="8" type="ORF">Hs20B_10150</name>
</gene>
<comment type="catalytic activity">
    <reaction evidence="1 7">
        <text>2-C-methyl-D-erythritol 4-phosphate + CTP + H(+) = 4-CDP-2-C-methyl-D-erythritol + diphosphate</text>
        <dbReference type="Rhea" id="RHEA:13429"/>
        <dbReference type="ChEBI" id="CHEBI:15378"/>
        <dbReference type="ChEBI" id="CHEBI:33019"/>
        <dbReference type="ChEBI" id="CHEBI:37563"/>
        <dbReference type="ChEBI" id="CHEBI:57823"/>
        <dbReference type="ChEBI" id="CHEBI:58262"/>
        <dbReference type="EC" id="2.7.7.60"/>
    </reaction>
</comment>
<evidence type="ECO:0000313" key="9">
    <source>
        <dbReference type="Proteomes" id="UP000475928"/>
    </source>
</evidence>
<protein>
    <recommendedName>
        <fullName evidence="7">2-C-methyl-D-erythritol 4-phosphate cytidylyltransferase</fullName>
        <ecNumber evidence="7">2.7.7.60</ecNumber>
    </recommendedName>
    <alternativeName>
        <fullName evidence="7">4-diphosphocytidyl-2C-methyl-D-erythritol synthase</fullName>
    </alternativeName>
    <alternativeName>
        <fullName evidence="7">MEP cytidylyltransferase</fullName>
        <shortName evidence="7">MCT</shortName>
    </alternativeName>
</protein>
<dbReference type="HAMAP" id="MF_00108">
    <property type="entry name" value="IspD"/>
    <property type="match status" value="1"/>
</dbReference>
<organism evidence="8 9">
    <name type="scientific">Pseudolactococcus insecticola</name>
    <dbReference type="NCBI Taxonomy" id="2709158"/>
    <lineage>
        <taxon>Bacteria</taxon>
        <taxon>Bacillati</taxon>
        <taxon>Bacillota</taxon>
        <taxon>Bacilli</taxon>
        <taxon>Lactobacillales</taxon>
        <taxon>Streptococcaceae</taxon>
        <taxon>Pseudolactococcus</taxon>
    </lineage>
</organism>
<dbReference type="NCBIfam" id="TIGR00453">
    <property type="entry name" value="ispD"/>
    <property type="match status" value="1"/>
</dbReference>
<keyword evidence="5 7" id="KW-0548">Nucleotidyltransferase</keyword>
<dbReference type="GO" id="GO:0050518">
    <property type="term" value="F:2-C-methyl-D-erythritol 4-phosphate cytidylyltransferase activity"/>
    <property type="evidence" value="ECO:0007669"/>
    <property type="project" value="UniProtKB-UniRule"/>
</dbReference>
<dbReference type="Gene3D" id="3.90.550.10">
    <property type="entry name" value="Spore Coat Polysaccharide Biosynthesis Protein SpsA, Chain A"/>
    <property type="match status" value="1"/>
</dbReference>
<dbReference type="Proteomes" id="UP000475928">
    <property type="component" value="Unassembled WGS sequence"/>
</dbReference>
<dbReference type="InterPro" id="IPR018294">
    <property type="entry name" value="ISPD_synthase_CS"/>
</dbReference>
<dbReference type="FunFam" id="3.90.550.10:FF:000003">
    <property type="entry name" value="2-C-methyl-D-erythritol 4-phosphate cytidylyltransferase"/>
    <property type="match status" value="1"/>
</dbReference>
<sequence>MTGSPNEKSYSAVILAAGSGTRMGAAHNKIFLTLNSQAVYTYSLDLFLADADCAQIILVGKVAEKEQFLAVLSDKVQFVVGGAERQDSVRNALAHVSTSQVMIHDGARPFVTLKELSALKTHQNAILAVPVKDTIKQSDDGKITHTVPRQNLWSAQTPQYFETAVIRTAHEAAFSARFLGTDDASLLETFSDIPVDIVMGSYDNIKLTTPEDLTVGQAILAKRGQL</sequence>
<dbReference type="AlphaFoldDB" id="A0A6A0B9X4"/>
<dbReference type="PROSITE" id="PS01295">
    <property type="entry name" value="ISPD"/>
    <property type="match status" value="1"/>
</dbReference>
<dbReference type="InterPro" id="IPR034683">
    <property type="entry name" value="IspD/TarI"/>
</dbReference>
<evidence type="ECO:0000256" key="5">
    <source>
        <dbReference type="ARBA" id="ARBA00022695"/>
    </source>
</evidence>
<comment type="function">
    <text evidence="7">Catalyzes the formation of 4-diphosphocytidyl-2-C-methyl-D-erythritol from CTP and 2-C-methyl-D-erythritol 4-phosphate (MEP).</text>
</comment>
<comment type="pathway">
    <text evidence="2 7">Isoprenoid biosynthesis; isopentenyl diphosphate biosynthesis via DXP pathway; isopentenyl diphosphate from 1-deoxy-D-xylulose 5-phosphate: step 2/6.</text>
</comment>
<evidence type="ECO:0000256" key="7">
    <source>
        <dbReference type="HAMAP-Rule" id="MF_00108"/>
    </source>
</evidence>
<comment type="caution">
    <text evidence="8">The sequence shown here is derived from an EMBL/GenBank/DDBJ whole genome shotgun (WGS) entry which is preliminary data.</text>
</comment>
<evidence type="ECO:0000256" key="1">
    <source>
        <dbReference type="ARBA" id="ARBA00001282"/>
    </source>
</evidence>
<proteinExistence type="inferred from homology"/>
<feature type="site" description="Transition state stabilizer" evidence="7">
    <location>
        <position position="29"/>
    </location>
</feature>
<dbReference type="EMBL" id="BLLH01000004">
    <property type="protein sequence ID" value="GFH40617.1"/>
    <property type="molecule type" value="Genomic_DNA"/>
</dbReference>
<feature type="site" description="Transition state stabilizer" evidence="7">
    <location>
        <position position="22"/>
    </location>
</feature>
<evidence type="ECO:0000256" key="3">
    <source>
        <dbReference type="ARBA" id="ARBA00009789"/>
    </source>
</evidence>
<evidence type="ECO:0000256" key="4">
    <source>
        <dbReference type="ARBA" id="ARBA00022679"/>
    </source>
</evidence>
<dbReference type="UniPathway" id="UPA00056">
    <property type="reaction ID" value="UER00093"/>
</dbReference>
<keyword evidence="9" id="KW-1185">Reference proteome</keyword>
<dbReference type="GO" id="GO:0019288">
    <property type="term" value="P:isopentenyl diphosphate biosynthetic process, methylerythritol 4-phosphate pathway"/>
    <property type="evidence" value="ECO:0007669"/>
    <property type="project" value="UniProtKB-UniRule"/>
</dbReference>
<evidence type="ECO:0000256" key="6">
    <source>
        <dbReference type="ARBA" id="ARBA00023229"/>
    </source>
</evidence>
<keyword evidence="6 7" id="KW-0414">Isoprene biosynthesis</keyword>